<comment type="caution">
    <text evidence="1">The sequence shown here is derived from an EMBL/GenBank/DDBJ whole genome shotgun (WGS) entry which is preliminary data.</text>
</comment>
<name>A0A1X2IAS8_9FUNG</name>
<proteinExistence type="predicted"/>
<protein>
    <submittedName>
        <fullName evidence="1">Uncharacterized protein</fullName>
    </submittedName>
</protein>
<dbReference type="AlphaFoldDB" id="A0A1X2IAS8"/>
<dbReference type="Proteomes" id="UP000193560">
    <property type="component" value="Unassembled WGS sequence"/>
</dbReference>
<evidence type="ECO:0000313" key="1">
    <source>
        <dbReference type="EMBL" id="ORZ13033.1"/>
    </source>
</evidence>
<organism evidence="1 2">
    <name type="scientific">Absidia repens</name>
    <dbReference type="NCBI Taxonomy" id="90262"/>
    <lineage>
        <taxon>Eukaryota</taxon>
        <taxon>Fungi</taxon>
        <taxon>Fungi incertae sedis</taxon>
        <taxon>Mucoromycota</taxon>
        <taxon>Mucoromycotina</taxon>
        <taxon>Mucoromycetes</taxon>
        <taxon>Mucorales</taxon>
        <taxon>Cunninghamellaceae</taxon>
        <taxon>Absidia</taxon>
    </lineage>
</organism>
<sequence length="70" mass="7831">MVSSGWAQMVIYSHSGMNWTTSTLLGKASIVLGYAICFFYSDIIYTCTSNNLLVWLNMAYMASHTNSIHL</sequence>
<evidence type="ECO:0000313" key="2">
    <source>
        <dbReference type="Proteomes" id="UP000193560"/>
    </source>
</evidence>
<reference evidence="1 2" key="1">
    <citation type="submission" date="2016-07" db="EMBL/GenBank/DDBJ databases">
        <title>Pervasive Adenine N6-methylation of Active Genes in Fungi.</title>
        <authorList>
            <consortium name="DOE Joint Genome Institute"/>
            <person name="Mondo S.J."/>
            <person name="Dannebaum R.O."/>
            <person name="Kuo R.C."/>
            <person name="Labutti K."/>
            <person name="Haridas S."/>
            <person name="Kuo A."/>
            <person name="Salamov A."/>
            <person name="Ahrendt S.R."/>
            <person name="Lipzen A."/>
            <person name="Sullivan W."/>
            <person name="Andreopoulos W.B."/>
            <person name="Clum A."/>
            <person name="Lindquist E."/>
            <person name="Daum C."/>
            <person name="Ramamoorthy G.K."/>
            <person name="Gryganskyi A."/>
            <person name="Culley D."/>
            <person name="Magnuson J.K."/>
            <person name="James T.Y."/>
            <person name="O'Malley M.A."/>
            <person name="Stajich J.E."/>
            <person name="Spatafora J.W."/>
            <person name="Visel A."/>
            <person name="Grigoriev I.V."/>
        </authorList>
    </citation>
    <scope>NUCLEOTIDE SEQUENCE [LARGE SCALE GENOMIC DNA]</scope>
    <source>
        <strain evidence="1 2">NRRL 1336</strain>
    </source>
</reference>
<keyword evidence="2" id="KW-1185">Reference proteome</keyword>
<accession>A0A1X2IAS8</accession>
<gene>
    <name evidence="1" type="ORF">BCR42DRAFT_419022</name>
</gene>
<dbReference type="EMBL" id="MCGE01000017">
    <property type="protein sequence ID" value="ORZ13033.1"/>
    <property type="molecule type" value="Genomic_DNA"/>
</dbReference>